<proteinExistence type="predicted"/>
<dbReference type="EMBL" id="CAMXCT030005835">
    <property type="protein sequence ID" value="CAL4800693.1"/>
    <property type="molecule type" value="Genomic_DNA"/>
</dbReference>
<feature type="non-terminal residue" evidence="2">
    <location>
        <position position="1"/>
    </location>
</feature>
<accession>A0A9P1DPY1</accession>
<organism evidence="2">
    <name type="scientific">Cladocopium goreaui</name>
    <dbReference type="NCBI Taxonomy" id="2562237"/>
    <lineage>
        <taxon>Eukaryota</taxon>
        <taxon>Sar</taxon>
        <taxon>Alveolata</taxon>
        <taxon>Dinophyceae</taxon>
        <taxon>Suessiales</taxon>
        <taxon>Symbiodiniaceae</taxon>
        <taxon>Cladocopium</taxon>
    </lineage>
</organism>
<evidence type="ECO:0000313" key="3">
    <source>
        <dbReference type="EMBL" id="CAL4800693.1"/>
    </source>
</evidence>
<sequence>ANWFPNTNYFPKTNSEDEFPEDEWPPEEDEFPEGELAAFLQTHGQHDAWCEGMKYIEVRQVL</sequence>
<feature type="compositionally biased region" description="Polar residues" evidence="1">
    <location>
        <begin position="1"/>
        <end position="13"/>
    </location>
</feature>
<dbReference type="EMBL" id="CAMXCT010005835">
    <property type="protein sequence ID" value="CAI4013381.1"/>
    <property type="molecule type" value="Genomic_DNA"/>
</dbReference>
<name>A0A9P1DPY1_9DINO</name>
<comment type="caution">
    <text evidence="2">The sequence shown here is derived from an EMBL/GenBank/DDBJ whole genome shotgun (WGS) entry which is preliminary data.</text>
</comment>
<dbReference type="EMBL" id="CAMXCT020005835">
    <property type="protein sequence ID" value="CAL1166756.1"/>
    <property type="molecule type" value="Genomic_DNA"/>
</dbReference>
<reference evidence="2" key="1">
    <citation type="submission" date="2022-10" db="EMBL/GenBank/DDBJ databases">
        <authorList>
            <person name="Chen Y."/>
            <person name="Dougan E. K."/>
            <person name="Chan C."/>
            <person name="Rhodes N."/>
            <person name="Thang M."/>
        </authorList>
    </citation>
    <scope>NUCLEOTIDE SEQUENCE</scope>
</reference>
<feature type="non-terminal residue" evidence="2">
    <location>
        <position position="62"/>
    </location>
</feature>
<dbReference type="Proteomes" id="UP001152797">
    <property type="component" value="Unassembled WGS sequence"/>
</dbReference>
<evidence type="ECO:0000313" key="4">
    <source>
        <dbReference type="Proteomes" id="UP001152797"/>
    </source>
</evidence>
<evidence type="ECO:0000256" key="1">
    <source>
        <dbReference type="SAM" id="MobiDB-lite"/>
    </source>
</evidence>
<dbReference type="AlphaFoldDB" id="A0A9P1DPY1"/>
<feature type="compositionally biased region" description="Acidic residues" evidence="1">
    <location>
        <begin position="16"/>
        <end position="29"/>
    </location>
</feature>
<feature type="region of interest" description="Disordered" evidence="1">
    <location>
        <begin position="1"/>
        <end position="29"/>
    </location>
</feature>
<gene>
    <name evidence="2" type="ORF">C1SCF055_LOCUS38357</name>
</gene>
<reference evidence="3 4" key="2">
    <citation type="submission" date="2024-05" db="EMBL/GenBank/DDBJ databases">
        <authorList>
            <person name="Chen Y."/>
            <person name="Shah S."/>
            <person name="Dougan E. K."/>
            <person name="Thang M."/>
            <person name="Chan C."/>
        </authorList>
    </citation>
    <scope>NUCLEOTIDE SEQUENCE [LARGE SCALE GENOMIC DNA]</scope>
</reference>
<evidence type="ECO:0000313" key="2">
    <source>
        <dbReference type="EMBL" id="CAI4013381.1"/>
    </source>
</evidence>
<protein>
    <submittedName>
        <fullName evidence="2">Uncharacterized protein</fullName>
    </submittedName>
</protein>
<keyword evidence="4" id="KW-1185">Reference proteome</keyword>